<keyword evidence="2" id="KW-0378">Hydrolase</keyword>
<dbReference type="AlphaFoldDB" id="A0A7T1F2I2"/>
<dbReference type="InterPro" id="IPR029060">
    <property type="entry name" value="PIN-like_dom_sf"/>
</dbReference>
<dbReference type="EC" id="3.1.-.-" evidence="2"/>
<dbReference type="SUPFAM" id="SSF88723">
    <property type="entry name" value="PIN domain-like"/>
    <property type="match status" value="1"/>
</dbReference>
<protein>
    <submittedName>
        <fullName evidence="2">Ribonuclease VapC49</fullName>
        <ecNumber evidence="2">3.1.-.-</ecNumber>
    </submittedName>
</protein>
<dbReference type="GO" id="GO:0016787">
    <property type="term" value="F:hydrolase activity"/>
    <property type="evidence" value="ECO:0007669"/>
    <property type="project" value="UniProtKB-KW"/>
</dbReference>
<accession>A0A7T1F2I2</accession>
<evidence type="ECO:0000313" key="2">
    <source>
        <dbReference type="EMBL" id="QPM67336.1"/>
    </source>
</evidence>
<organism evidence="2 3">
    <name type="scientific">Atribacter laminatus</name>
    <dbReference type="NCBI Taxonomy" id="2847778"/>
    <lineage>
        <taxon>Bacteria</taxon>
        <taxon>Pseudomonadati</taxon>
        <taxon>Atribacterota</taxon>
        <taxon>Atribacteria</taxon>
        <taxon>Atribacterales</taxon>
        <taxon>Atribacteraceae</taxon>
        <taxon>Atribacter</taxon>
    </lineage>
</organism>
<dbReference type="RefSeq" id="WP_218112544.1">
    <property type="nucleotide sequence ID" value="NZ_CP065383.1"/>
</dbReference>
<gene>
    <name evidence="2" type="ORF">RT761_00537</name>
</gene>
<evidence type="ECO:0000259" key="1">
    <source>
        <dbReference type="Pfam" id="PF01850"/>
    </source>
</evidence>
<dbReference type="EMBL" id="CP065383">
    <property type="protein sequence ID" value="QPM67336.1"/>
    <property type="molecule type" value="Genomic_DNA"/>
</dbReference>
<dbReference type="CDD" id="cd09874">
    <property type="entry name" value="PIN_MT3492-like"/>
    <property type="match status" value="1"/>
</dbReference>
<proteinExistence type="predicted"/>
<reference evidence="2 3" key="1">
    <citation type="journal article" date="2021" name="Nat. Commun.">
        <title>Isolation of a member of the candidate phylum Atribacteria reveals a unique cell membrane structure.</title>
        <authorList>
            <person name="Taiki K."/>
            <person name="Nobu M.K."/>
            <person name="Kusada H."/>
            <person name="Meng X.-Y."/>
            <person name="Hosoki N."/>
            <person name="Uematsu K."/>
            <person name="Yoshioka H."/>
            <person name="Kamagata Y."/>
            <person name="Tamaki H."/>
        </authorList>
    </citation>
    <scope>NUCLEOTIDE SEQUENCE [LARGE SCALE GENOMIC DNA]</scope>
    <source>
        <strain evidence="2 3">RT761</strain>
    </source>
</reference>
<evidence type="ECO:0000313" key="3">
    <source>
        <dbReference type="Proteomes" id="UP000594463"/>
    </source>
</evidence>
<name>A0A7T1F2I2_ATRLM</name>
<dbReference type="InterPro" id="IPR002716">
    <property type="entry name" value="PIN_dom"/>
</dbReference>
<feature type="domain" description="PIN" evidence="1">
    <location>
        <begin position="4"/>
        <end position="131"/>
    </location>
</feature>
<dbReference type="Proteomes" id="UP000594463">
    <property type="component" value="Chromosome"/>
</dbReference>
<keyword evidence="3" id="KW-1185">Reference proteome</keyword>
<dbReference type="Gene3D" id="3.40.50.1010">
    <property type="entry name" value="5'-nuclease"/>
    <property type="match status" value="1"/>
</dbReference>
<dbReference type="KEGG" id="alam:RT761_00537"/>
<sequence length="146" mass="17106">MIAYFDTSALIKFYIDEKDSDLVKETVKSSEVVFTSKISYVEMFSVFSRIKRDQAITENDYRRILKSFIVDWESYAVIEITNRILNISSQLFEFYPLRSLDALHLGSALFTQKEVDEDIAFVCFDNRLWKAAKEENFKVIPESLND</sequence>
<dbReference type="Pfam" id="PF01850">
    <property type="entry name" value="PIN"/>
    <property type="match status" value="1"/>
</dbReference>